<evidence type="ECO:0000256" key="1">
    <source>
        <dbReference type="ARBA" id="ARBA00022450"/>
    </source>
</evidence>
<dbReference type="SUPFAM" id="SSF52777">
    <property type="entry name" value="CoA-dependent acyltransferases"/>
    <property type="match status" value="1"/>
</dbReference>
<keyword evidence="4" id="KW-1185">Reference proteome</keyword>
<proteinExistence type="predicted"/>
<evidence type="ECO:0000256" key="2">
    <source>
        <dbReference type="ARBA" id="ARBA00022553"/>
    </source>
</evidence>
<dbReference type="GO" id="GO:0044550">
    <property type="term" value="P:secondary metabolite biosynthetic process"/>
    <property type="evidence" value="ECO:0007669"/>
    <property type="project" value="TreeGrafter"/>
</dbReference>
<dbReference type="Proteomes" id="UP000799324">
    <property type="component" value="Unassembled WGS sequence"/>
</dbReference>
<dbReference type="PANTHER" id="PTHR45527">
    <property type="entry name" value="NONRIBOSOMAL PEPTIDE SYNTHETASE"/>
    <property type="match status" value="1"/>
</dbReference>
<keyword evidence="2" id="KW-0597">Phosphoprotein</keyword>
<keyword evidence="1" id="KW-0596">Phosphopantetheine</keyword>
<evidence type="ECO:0000313" key="3">
    <source>
        <dbReference type="EMBL" id="KAF2649435.1"/>
    </source>
</evidence>
<sequence length="540" mass="60485">MHFCPGWTRIHPNFRSDRDAAVPLEVELSELQRVAGNLQITILSPVNLAWALVLRLYEGESHCFDYLALARDASLGAIKAAIELIPAMLMCFVGFGQSVDSSLVEVTEGMQEFSADAIARRGTSLAKIPRAMELPGNSLLSNSGVSLLPELLRESQIDRDQDLIFETITNLFVFVDLRTLTSWVGLRERTHQECGWSTIPGRACVLLGAAHPEAHLLDLITEIKAFVLECSPLTAELGGFKLRAAPESRRIFIIEIGKSQCTDLRVSEARELPSHDFYFCITGPPKGTLITHHAQATGLTKCDYHMYDAIGADARSLQFEPCSFDASVDEIYTLVEVGDLLCMLKEEDRSHIDVSSFVARSRPTFLGQYLYCLEATSKGSRPRRSTTRVLRLARLKEHIIVGLFKRDLDTNEEGLLRDLWDKFLNMQGTSKRCDSHKPGDILVIAMRLRVNCRRARVDLSIAENFRNPDLIRMASLLDSTTRSQSRRSVMSTSRYQRHSFRQSYAGSVDGYILVESKSASLVSPSYSSWYGSKPLLAARW</sequence>
<dbReference type="SUPFAM" id="SSF56801">
    <property type="entry name" value="Acetyl-CoA synthetase-like"/>
    <property type="match status" value="1"/>
</dbReference>
<dbReference type="AlphaFoldDB" id="A0A6A6SNI8"/>
<dbReference type="GO" id="GO:0005737">
    <property type="term" value="C:cytoplasm"/>
    <property type="evidence" value="ECO:0007669"/>
    <property type="project" value="TreeGrafter"/>
</dbReference>
<dbReference type="GO" id="GO:0031177">
    <property type="term" value="F:phosphopantetheine binding"/>
    <property type="evidence" value="ECO:0007669"/>
    <property type="project" value="TreeGrafter"/>
</dbReference>
<evidence type="ECO:0000313" key="4">
    <source>
        <dbReference type="Proteomes" id="UP000799324"/>
    </source>
</evidence>
<gene>
    <name evidence="3" type="ORF">K491DRAFT_683847</name>
</gene>
<accession>A0A6A6SNI8</accession>
<dbReference type="InterPro" id="IPR042099">
    <property type="entry name" value="ANL_N_sf"/>
</dbReference>
<name>A0A6A6SNI8_9PLEO</name>
<dbReference type="GO" id="GO:0043041">
    <property type="term" value="P:amino acid activation for nonribosomal peptide biosynthetic process"/>
    <property type="evidence" value="ECO:0007669"/>
    <property type="project" value="TreeGrafter"/>
</dbReference>
<protein>
    <submittedName>
        <fullName evidence="3">Uncharacterized protein</fullName>
    </submittedName>
</protein>
<organism evidence="3 4">
    <name type="scientific">Lophiostoma macrostomum CBS 122681</name>
    <dbReference type="NCBI Taxonomy" id="1314788"/>
    <lineage>
        <taxon>Eukaryota</taxon>
        <taxon>Fungi</taxon>
        <taxon>Dikarya</taxon>
        <taxon>Ascomycota</taxon>
        <taxon>Pezizomycotina</taxon>
        <taxon>Dothideomycetes</taxon>
        <taxon>Pleosporomycetidae</taxon>
        <taxon>Pleosporales</taxon>
        <taxon>Lophiostomataceae</taxon>
        <taxon>Lophiostoma</taxon>
    </lineage>
</organism>
<dbReference type="PANTHER" id="PTHR45527:SF1">
    <property type="entry name" value="FATTY ACID SYNTHASE"/>
    <property type="match status" value="1"/>
</dbReference>
<dbReference type="Gene3D" id="3.40.50.12780">
    <property type="entry name" value="N-terminal domain of ligase-like"/>
    <property type="match status" value="1"/>
</dbReference>
<dbReference type="EMBL" id="MU004492">
    <property type="protein sequence ID" value="KAF2649435.1"/>
    <property type="molecule type" value="Genomic_DNA"/>
</dbReference>
<reference evidence="3" key="1">
    <citation type="journal article" date="2020" name="Stud. Mycol.">
        <title>101 Dothideomycetes genomes: a test case for predicting lifestyles and emergence of pathogens.</title>
        <authorList>
            <person name="Haridas S."/>
            <person name="Albert R."/>
            <person name="Binder M."/>
            <person name="Bloem J."/>
            <person name="Labutti K."/>
            <person name="Salamov A."/>
            <person name="Andreopoulos B."/>
            <person name="Baker S."/>
            <person name="Barry K."/>
            <person name="Bills G."/>
            <person name="Bluhm B."/>
            <person name="Cannon C."/>
            <person name="Castanera R."/>
            <person name="Culley D."/>
            <person name="Daum C."/>
            <person name="Ezra D."/>
            <person name="Gonzalez J."/>
            <person name="Henrissat B."/>
            <person name="Kuo A."/>
            <person name="Liang C."/>
            <person name="Lipzen A."/>
            <person name="Lutzoni F."/>
            <person name="Magnuson J."/>
            <person name="Mondo S."/>
            <person name="Nolan M."/>
            <person name="Ohm R."/>
            <person name="Pangilinan J."/>
            <person name="Park H.-J."/>
            <person name="Ramirez L."/>
            <person name="Alfaro M."/>
            <person name="Sun H."/>
            <person name="Tritt A."/>
            <person name="Yoshinaga Y."/>
            <person name="Zwiers L.-H."/>
            <person name="Turgeon B."/>
            <person name="Goodwin S."/>
            <person name="Spatafora J."/>
            <person name="Crous P."/>
            <person name="Grigoriev I."/>
        </authorList>
    </citation>
    <scope>NUCLEOTIDE SEQUENCE</scope>
    <source>
        <strain evidence="3">CBS 122681</strain>
    </source>
</reference>